<organism evidence="1 2">
    <name type="scientific">Taishania pollutisoli</name>
    <dbReference type="NCBI Taxonomy" id="2766479"/>
    <lineage>
        <taxon>Bacteria</taxon>
        <taxon>Pseudomonadati</taxon>
        <taxon>Bacteroidota</taxon>
        <taxon>Flavobacteriia</taxon>
        <taxon>Flavobacteriales</taxon>
        <taxon>Crocinitomicaceae</taxon>
        <taxon>Taishania</taxon>
    </lineage>
</organism>
<protein>
    <submittedName>
        <fullName evidence="1">Uncharacterized protein</fullName>
    </submittedName>
</protein>
<name>A0A8J6TS88_9FLAO</name>
<dbReference type="Proteomes" id="UP000652681">
    <property type="component" value="Unassembled WGS sequence"/>
</dbReference>
<sequence>MQDKSKIILLTILGVGIIVFNSCKNNNQKEESYYRYYSTSSDRIISYKNPNIVHYKDNLYFIGDTIYIGVPLVEDVLKNNKIFSERKGICLINPAEYNLSIDTSSYRFIIEELIASDINHVIAFPKGKYKLPFIEILKLNPDRLSLIDNSKTYIKDDSLVYCIPTNTYIKVNPGEFHTIYNENVEYGKYENIIYYLDTPIDTLK</sequence>
<keyword evidence="2" id="KW-1185">Reference proteome</keyword>
<reference evidence="1" key="1">
    <citation type="submission" date="2020-09" db="EMBL/GenBank/DDBJ databases">
        <title>Taishania pollutisoli gen. nov., sp. nov., Isolated from Tetrabromobisphenol A-Contaminated Soil.</title>
        <authorList>
            <person name="Chen Q."/>
        </authorList>
    </citation>
    <scope>NUCLEOTIDE SEQUENCE</scope>
    <source>
        <strain evidence="1">CZZ-1</strain>
    </source>
</reference>
<dbReference type="EMBL" id="JACVEL010000001">
    <property type="protein sequence ID" value="MBC9810914.1"/>
    <property type="molecule type" value="Genomic_DNA"/>
</dbReference>
<proteinExistence type="predicted"/>
<gene>
    <name evidence="1" type="ORF">H9Y05_00350</name>
</gene>
<evidence type="ECO:0000313" key="2">
    <source>
        <dbReference type="Proteomes" id="UP000652681"/>
    </source>
</evidence>
<dbReference type="RefSeq" id="WP_216713195.1">
    <property type="nucleotide sequence ID" value="NZ_JACVEL010000001.1"/>
</dbReference>
<comment type="caution">
    <text evidence="1">The sequence shown here is derived from an EMBL/GenBank/DDBJ whole genome shotgun (WGS) entry which is preliminary data.</text>
</comment>
<accession>A0A8J6TS88</accession>
<evidence type="ECO:0000313" key="1">
    <source>
        <dbReference type="EMBL" id="MBC9810914.1"/>
    </source>
</evidence>
<dbReference type="AlphaFoldDB" id="A0A8J6TS88"/>